<evidence type="ECO:0000313" key="18">
    <source>
        <dbReference type="EMBL" id="ORY96811.1"/>
    </source>
</evidence>
<dbReference type="GO" id="GO:0051301">
    <property type="term" value="P:cell division"/>
    <property type="evidence" value="ECO:0007669"/>
    <property type="project" value="UniProtKB-KW"/>
</dbReference>
<evidence type="ECO:0000256" key="15">
    <source>
        <dbReference type="ARBA" id="ARBA00023328"/>
    </source>
</evidence>
<accession>A0A1X2HDE2</accession>
<feature type="region of interest" description="Disordered" evidence="17">
    <location>
        <begin position="52"/>
        <end position="80"/>
    </location>
</feature>
<sequence>MGETPFEAERASLLNQTAQQLEQLTTNLGHLNRNLETMSTIGGQYKPAASHWTNFHNSISPSSNKVSDNKDDNKKDANGN</sequence>
<dbReference type="PANTHER" id="PTHR28025">
    <property type="entry name" value="DASH COMPLEX SUBUNIT DAD1"/>
    <property type="match status" value="1"/>
</dbReference>
<evidence type="ECO:0000256" key="13">
    <source>
        <dbReference type="ARBA" id="ARBA00023242"/>
    </source>
</evidence>
<dbReference type="GO" id="GO:0051010">
    <property type="term" value="F:microtubule plus-end binding"/>
    <property type="evidence" value="ECO:0007669"/>
    <property type="project" value="TreeGrafter"/>
</dbReference>
<gene>
    <name evidence="18" type="ORF">BCR43DRAFT_492299</name>
</gene>
<keyword evidence="12" id="KW-0206">Cytoskeleton</keyword>
<evidence type="ECO:0000256" key="11">
    <source>
        <dbReference type="ARBA" id="ARBA00022838"/>
    </source>
</evidence>
<dbReference type="GO" id="GO:0072686">
    <property type="term" value="C:mitotic spindle"/>
    <property type="evidence" value="ECO:0007669"/>
    <property type="project" value="InterPro"/>
</dbReference>
<dbReference type="STRING" id="13706.A0A1X2HDE2"/>
<proteinExistence type="inferred from homology"/>
<dbReference type="OrthoDB" id="5566853at2759"/>
<keyword evidence="11" id="KW-0995">Kinetochore</keyword>
<dbReference type="GO" id="GO:0042729">
    <property type="term" value="C:DASH complex"/>
    <property type="evidence" value="ECO:0007669"/>
    <property type="project" value="InterPro"/>
</dbReference>
<dbReference type="GO" id="GO:0044732">
    <property type="term" value="C:mitotic spindle pole body"/>
    <property type="evidence" value="ECO:0007669"/>
    <property type="project" value="TreeGrafter"/>
</dbReference>
<evidence type="ECO:0000256" key="2">
    <source>
        <dbReference type="ARBA" id="ARBA00004186"/>
    </source>
</evidence>
<keyword evidence="14" id="KW-0131">Cell cycle</keyword>
<evidence type="ECO:0000256" key="12">
    <source>
        <dbReference type="ARBA" id="ARBA00023212"/>
    </source>
</evidence>
<keyword evidence="9" id="KW-0493">Microtubule</keyword>
<evidence type="ECO:0000256" key="1">
    <source>
        <dbReference type="ARBA" id="ARBA00004123"/>
    </source>
</evidence>
<evidence type="ECO:0000256" key="4">
    <source>
        <dbReference type="ARBA" id="ARBA00010146"/>
    </source>
</evidence>
<organism evidence="18 19">
    <name type="scientific">Syncephalastrum racemosum</name>
    <name type="common">Filamentous fungus</name>
    <dbReference type="NCBI Taxonomy" id="13706"/>
    <lineage>
        <taxon>Eukaryota</taxon>
        <taxon>Fungi</taxon>
        <taxon>Fungi incertae sedis</taxon>
        <taxon>Mucoromycota</taxon>
        <taxon>Mucoromycotina</taxon>
        <taxon>Mucoromycetes</taxon>
        <taxon>Mucorales</taxon>
        <taxon>Syncephalastraceae</taxon>
        <taxon>Syncephalastrum</taxon>
    </lineage>
</organism>
<evidence type="ECO:0000256" key="3">
    <source>
        <dbReference type="ARBA" id="ARBA00004629"/>
    </source>
</evidence>
<evidence type="ECO:0000256" key="7">
    <source>
        <dbReference type="ARBA" id="ARBA00022490"/>
    </source>
</evidence>
<keyword evidence="6" id="KW-0158">Chromosome</keyword>
<dbReference type="PANTHER" id="PTHR28025:SF1">
    <property type="entry name" value="DASH COMPLEX SUBUNIT DAD1"/>
    <property type="match status" value="1"/>
</dbReference>
<dbReference type="InterPro" id="IPR013958">
    <property type="entry name" value="DASH_Dad1"/>
</dbReference>
<keyword evidence="13" id="KW-0539">Nucleus</keyword>
<dbReference type="EMBL" id="MCGN01000005">
    <property type="protein sequence ID" value="ORY96811.1"/>
    <property type="molecule type" value="Genomic_DNA"/>
</dbReference>
<evidence type="ECO:0000256" key="5">
    <source>
        <dbReference type="ARBA" id="ARBA00020261"/>
    </source>
</evidence>
<evidence type="ECO:0000256" key="10">
    <source>
        <dbReference type="ARBA" id="ARBA00022776"/>
    </source>
</evidence>
<comment type="subcellular location">
    <subcellularLocation>
        <location evidence="3">Chromosome</location>
        <location evidence="3">Centromere</location>
        <location evidence="3">Kinetochore</location>
    </subcellularLocation>
    <subcellularLocation>
        <location evidence="2">Cytoplasm</location>
        <location evidence="2">Cytoskeleton</location>
        <location evidence="2">Spindle</location>
    </subcellularLocation>
    <subcellularLocation>
        <location evidence="1">Nucleus</location>
    </subcellularLocation>
</comment>
<keyword evidence="10" id="KW-0498">Mitosis</keyword>
<evidence type="ECO:0000256" key="6">
    <source>
        <dbReference type="ARBA" id="ARBA00022454"/>
    </source>
</evidence>
<evidence type="ECO:0000256" key="17">
    <source>
        <dbReference type="SAM" id="MobiDB-lite"/>
    </source>
</evidence>
<evidence type="ECO:0000313" key="19">
    <source>
        <dbReference type="Proteomes" id="UP000242180"/>
    </source>
</evidence>
<keyword evidence="7" id="KW-0963">Cytoplasm</keyword>
<comment type="similarity">
    <text evidence="4">Belongs to the DASH complex DAD1 family.</text>
</comment>
<feature type="non-terminal residue" evidence="18">
    <location>
        <position position="80"/>
    </location>
</feature>
<evidence type="ECO:0000256" key="16">
    <source>
        <dbReference type="ARBA" id="ARBA00030566"/>
    </source>
</evidence>
<evidence type="ECO:0000256" key="8">
    <source>
        <dbReference type="ARBA" id="ARBA00022618"/>
    </source>
</evidence>
<name>A0A1X2HDE2_SYNRA</name>
<feature type="compositionally biased region" description="Basic and acidic residues" evidence="17">
    <location>
        <begin position="67"/>
        <end position="80"/>
    </location>
</feature>
<evidence type="ECO:0000256" key="9">
    <source>
        <dbReference type="ARBA" id="ARBA00022701"/>
    </source>
</evidence>
<dbReference type="Proteomes" id="UP000242180">
    <property type="component" value="Unassembled WGS sequence"/>
</dbReference>
<keyword evidence="15" id="KW-0137">Centromere</keyword>
<keyword evidence="19" id="KW-1185">Reference proteome</keyword>
<dbReference type="GO" id="GO:0005876">
    <property type="term" value="C:spindle microtubule"/>
    <property type="evidence" value="ECO:0007669"/>
    <property type="project" value="TreeGrafter"/>
</dbReference>
<dbReference type="OMA" id="ASHWTNF"/>
<comment type="caution">
    <text evidence="18">The sequence shown here is derived from an EMBL/GenBank/DDBJ whole genome shotgun (WGS) entry which is preliminary data.</text>
</comment>
<protein>
    <recommendedName>
        <fullName evidence="5">DASH complex subunit DAD1</fullName>
    </recommendedName>
    <alternativeName>
        <fullName evidence="16">Outer kinetochore protein DAD1</fullName>
    </alternativeName>
</protein>
<evidence type="ECO:0000256" key="14">
    <source>
        <dbReference type="ARBA" id="ARBA00023306"/>
    </source>
</evidence>
<reference evidence="18 19" key="1">
    <citation type="submission" date="2016-07" db="EMBL/GenBank/DDBJ databases">
        <title>Pervasive Adenine N6-methylation of Active Genes in Fungi.</title>
        <authorList>
            <consortium name="DOE Joint Genome Institute"/>
            <person name="Mondo S.J."/>
            <person name="Dannebaum R.O."/>
            <person name="Kuo R.C."/>
            <person name="Labutti K."/>
            <person name="Haridas S."/>
            <person name="Kuo A."/>
            <person name="Salamov A."/>
            <person name="Ahrendt S.R."/>
            <person name="Lipzen A."/>
            <person name="Sullivan W."/>
            <person name="Andreopoulos W.B."/>
            <person name="Clum A."/>
            <person name="Lindquist E."/>
            <person name="Daum C."/>
            <person name="Ramamoorthy G.K."/>
            <person name="Gryganskyi A."/>
            <person name="Culley D."/>
            <person name="Magnuson J.K."/>
            <person name="James T.Y."/>
            <person name="O'Malley M.A."/>
            <person name="Stajich J.E."/>
            <person name="Spatafora J.W."/>
            <person name="Visel A."/>
            <person name="Grigoriev I.V."/>
        </authorList>
    </citation>
    <scope>NUCLEOTIDE SEQUENCE [LARGE SCALE GENOMIC DNA]</scope>
    <source>
        <strain evidence="18 19">NRRL 2496</strain>
    </source>
</reference>
<dbReference type="InParanoid" id="A0A1X2HDE2"/>
<dbReference type="Pfam" id="PF08649">
    <property type="entry name" value="DASH_Dad1"/>
    <property type="match status" value="1"/>
</dbReference>
<dbReference type="AlphaFoldDB" id="A0A1X2HDE2"/>
<keyword evidence="8" id="KW-0132">Cell division</keyword>